<evidence type="ECO:0000313" key="3">
    <source>
        <dbReference type="Proteomes" id="UP001219525"/>
    </source>
</evidence>
<feature type="compositionally biased region" description="Low complexity" evidence="1">
    <location>
        <begin position="196"/>
        <end position="209"/>
    </location>
</feature>
<sequence length="233" mass="24605">MATIFELAAKADISFVACAAGLAKHTPHIQTLLCPSHLNPTHLNGEIRSCRGFVELEGGRVPIRQKLSANTEEESRSTHRVKRAMAAQGGGVGRHRAVLASKRARAGRCRAAAARGVENELTHAHGSVRGASQGSGGAGRRNRACARSTERARAAQGGVAGQRALRTSPHASTECARAVQKRWRGARQRREASQPRRAAASKTSARRALQGGGGAGHRNRACARSPERARAAA</sequence>
<keyword evidence="3" id="KW-1185">Reference proteome</keyword>
<feature type="region of interest" description="Disordered" evidence="1">
    <location>
        <begin position="123"/>
        <end position="233"/>
    </location>
</feature>
<proteinExistence type="predicted"/>
<evidence type="ECO:0000313" key="2">
    <source>
        <dbReference type="EMBL" id="KAJ7214841.1"/>
    </source>
</evidence>
<reference evidence="2" key="1">
    <citation type="submission" date="2023-03" db="EMBL/GenBank/DDBJ databases">
        <title>Massive genome expansion in bonnet fungi (Mycena s.s.) driven by repeated elements and novel gene families across ecological guilds.</title>
        <authorList>
            <consortium name="Lawrence Berkeley National Laboratory"/>
            <person name="Harder C.B."/>
            <person name="Miyauchi S."/>
            <person name="Viragh M."/>
            <person name="Kuo A."/>
            <person name="Thoen E."/>
            <person name="Andreopoulos B."/>
            <person name="Lu D."/>
            <person name="Skrede I."/>
            <person name="Drula E."/>
            <person name="Henrissat B."/>
            <person name="Morin E."/>
            <person name="Kohler A."/>
            <person name="Barry K."/>
            <person name="LaButti K."/>
            <person name="Morin E."/>
            <person name="Salamov A."/>
            <person name="Lipzen A."/>
            <person name="Mereny Z."/>
            <person name="Hegedus B."/>
            <person name="Baldrian P."/>
            <person name="Stursova M."/>
            <person name="Weitz H."/>
            <person name="Taylor A."/>
            <person name="Grigoriev I.V."/>
            <person name="Nagy L.G."/>
            <person name="Martin F."/>
            <person name="Kauserud H."/>
        </authorList>
    </citation>
    <scope>NUCLEOTIDE SEQUENCE</scope>
    <source>
        <strain evidence="2">9144</strain>
    </source>
</reference>
<accession>A0AAD6YFU0</accession>
<feature type="compositionally biased region" description="Low complexity" evidence="1">
    <location>
        <begin position="154"/>
        <end position="164"/>
    </location>
</feature>
<dbReference type="EMBL" id="JARJCW010000018">
    <property type="protein sequence ID" value="KAJ7214841.1"/>
    <property type="molecule type" value="Genomic_DNA"/>
</dbReference>
<organism evidence="2 3">
    <name type="scientific">Mycena pura</name>
    <dbReference type="NCBI Taxonomy" id="153505"/>
    <lineage>
        <taxon>Eukaryota</taxon>
        <taxon>Fungi</taxon>
        <taxon>Dikarya</taxon>
        <taxon>Basidiomycota</taxon>
        <taxon>Agaricomycotina</taxon>
        <taxon>Agaricomycetes</taxon>
        <taxon>Agaricomycetidae</taxon>
        <taxon>Agaricales</taxon>
        <taxon>Marasmiineae</taxon>
        <taxon>Mycenaceae</taxon>
        <taxon>Mycena</taxon>
    </lineage>
</organism>
<dbReference type="Proteomes" id="UP001219525">
    <property type="component" value="Unassembled WGS sequence"/>
</dbReference>
<comment type="caution">
    <text evidence="2">The sequence shown here is derived from an EMBL/GenBank/DDBJ whole genome shotgun (WGS) entry which is preliminary data.</text>
</comment>
<evidence type="ECO:0000256" key="1">
    <source>
        <dbReference type="SAM" id="MobiDB-lite"/>
    </source>
</evidence>
<dbReference type="AlphaFoldDB" id="A0AAD6YFU0"/>
<gene>
    <name evidence="2" type="ORF">GGX14DRAFT_542091</name>
</gene>
<protein>
    <submittedName>
        <fullName evidence="2">Uncharacterized protein</fullName>
    </submittedName>
</protein>
<name>A0AAD6YFU0_9AGAR</name>